<dbReference type="InterPro" id="IPR015424">
    <property type="entry name" value="PyrdxlP-dep_Trfase"/>
</dbReference>
<dbReference type="Gene3D" id="3.90.1150.10">
    <property type="entry name" value="Aspartate Aminotransferase, domain 1"/>
    <property type="match status" value="1"/>
</dbReference>
<organism evidence="4 5">
    <name type="scientific">Sandaracinobacter neustonicus</name>
    <dbReference type="NCBI Taxonomy" id="1715348"/>
    <lineage>
        <taxon>Bacteria</taxon>
        <taxon>Pseudomonadati</taxon>
        <taxon>Pseudomonadota</taxon>
        <taxon>Alphaproteobacteria</taxon>
        <taxon>Sphingomonadales</taxon>
        <taxon>Sphingosinicellaceae</taxon>
        <taxon>Sandaracinobacter</taxon>
    </lineage>
</organism>
<keyword evidence="2 3" id="KW-0663">Pyridoxal phosphate</keyword>
<accession>A0A501XX72</accession>
<comment type="similarity">
    <text evidence="3">Belongs to the class-III pyridoxal-phosphate-dependent aminotransferase family.</text>
</comment>
<dbReference type="SUPFAM" id="SSF53383">
    <property type="entry name" value="PLP-dependent transferases"/>
    <property type="match status" value="1"/>
</dbReference>
<evidence type="ECO:0000256" key="3">
    <source>
        <dbReference type="RuleBase" id="RU003560"/>
    </source>
</evidence>
<evidence type="ECO:0000313" key="4">
    <source>
        <dbReference type="EMBL" id="TPE64953.1"/>
    </source>
</evidence>
<keyword evidence="5" id="KW-1185">Reference proteome</keyword>
<dbReference type="CDD" id="cd00610">
    <property type="entry name" value="OAT_like"/>
    <property type="match status" value="1"/>
</dbReference>
<protein>
    <submittedName>
        <fullName evidence="4">Aspartate aminotransferase family protein</fullName>
    </submittedName>
</protein>
<comment type="caution">
    <text evidence="4">The sequence shown here is derived from an EMBL/GenBank/DDBJ whole genome shotgun (WGS) entry which is preliminary data.</text>
</comment>
<keyword evidence="4" id="KW-0808">Transferase</keyword>
<dbReference type="AlphaFoldDB" id="A0A501XX72"/>
<dbReference type="OrthoDB" id="9801052at2"/>
<dbReference type="Proteomes" id="UP000319897">
    <property type="component" value="Unassembled WGS sequence"/>
</dbReference>
<dbReference type="EMBL" id="VFSU01000004">
    <property type="protein sequence ID" value="TPE64953.1"/>
    <property type="molecule type" value="Genomic_DNA"/>
</dbReference>
<proteinExistence type="inferred from homology"/>
<reference evidence="4 5" key="1">
    <citation type="submission" date="2019-06" db="EMBL/GenBank/DDBJ databases">
        <authorList>
            <person name="Lee I."/>
            <person name="Jang G.I."/>
            <person name="Hwang C.Y."/>
        </authorList>
    </citation>
    <scope>NUCLEOTIDE SEQUENCE [LARGE SCALE GENOMIC DNA]</scope>
    <source>
        <strain evidence="4 5">PAMC 28131</strain>
    </source>
</reference>
<dbReference type="RefSeq" id="WP_140926277.1">
    <property type="nucleotide sequence ID" value="NZ_VFSU01000004.1"/>
</dbReference>
<sequence>MFPDRGSNSSKLFDRALNVMPGGNSRHTVYFPPYPIYAARGEGAWVTDVDGVKRLDFINNYSSLIHGHCHPEVTAAIARQAGLLTAISLPTEAEIELAEIICARMPSVDQIRFANSGTEGVMMAIKTARAYTGRRIIAKIEGAYHGSDDTAAVSTYPHPGRFSPPESGIGIPEPGSAPGSAADVLVLQMNDVEGTRSLLRAHGTELAAVLVDPLVKNLAYQPASIEFLTMLREETKALGALLIFDEVYSLRLGFGGAQELLGIKADITAMGKIIGGGLPVGAVGGSAEIMSAVYDQREGKARVSHGGTYNANPLTMAAGVAAMRLFDRPAFERLNRLGDRLRDGLTAVVEATGADAMVRGAASIAGLFHARGGGQTYRELAKVRMDNPDMSRKAELFFHHMLNNGVLMGGPGFFILSTAHTEADVDHVIEQAGRALELIKAGKA</sequence>
<dbReference type="PANTHER" id="PTHR43713:SF3">
    <property type="entry name" value="GLUTAMATE-1-SEMIALDEHYDE 2,1-AMINOMUTASE 1, CHLOROPLASTIC-RELATED"/>
    <property type="match status" value="1"/>
</dbReference>
<gene>
    <name evidence="4" type="ORF">FJQ54_00475</name>
</gene>
<evidence type="ECO:0000256" key="1">
    <source>
        <dbReference type="ARBA" id="ARBA00001933"/>
    </source>
</evidence>
<dbReference type="InterPro" id="IPR015421">
    <property type="entry name" value="PyrdxlP-dep_Trfase_major"/>
</dbReference>
<dbReference type="Gene3D" id="3.40.640.10">
    <property type="entry name" value="Type I PLP-dependent aspartate aminotransferase-like (Major domain)"/>
    <property type="match status" value="1"/>
</dbReference>
<keyword evidence="4" id="KW-0032">Aminotransferase</keyword>
<evidence type="ECO:0000313" key="5">
    <source>
        <dbReference type="Proteomes" id="UP000319897"/>
    </source>
</evidence>
<name>A0A501XX72_9SPHN</name>
<comment type="cofactor">
    <cofactor evidence="1">
        <name>pyridoxal 5'-phosphate</name>
        <dbReference type="ChEBI" id="CHEBI:597326"/>
    </cofactor>
</comment>
<dbReference type="Pfam" id="PF00202">
    <property type="entry name" value="Aminotran_3"/>
    <property type="match status" value="1"/>
</dbReference>
<dbReference type="InterPro" id="IPR015422">
    <property type="entry name" value="PyrdxlP-dep_Trfase_small"/>
</dbReference>
<dbReference type="GO" id="GO:0030170">
    <property type="term" value="F:pyridoxal phosphate binding"/>
    <property type="evidence" value="ECO:0007669"/>
    <property type="project" value="InterPro"/>
</dbReference>
<dbReference type="GO" id="GO:0008483">
    <property type="term" value="F:transaminase activity"/>
    <property type="evidence" value="ECO:0007669"/>
    <property type="project" value="UniProtKB-KW"/>
</dbReference>
<dbReference type="PANTHER" id="PTHR43713">
    <property type="entry name" value="GLUTAMATE-1-SEMIALDEHYDE 2,1-AMINOMUTASE"/>
    <property type="match status" value="1"/>
</dbReference>
<evidence type="ECO:0000256" key="2">
    <source>
        <dbReference type="ARBA" id="ARBA00022898"/>
    </source>
</evidence>
<dbReference type="InterPro" id="IPR005814">
    <property type="entry name" value="Aminotrans_3"/>
</dbReference>